<dbReference type="EMBL" id="CP022685">
    <property type="protein sequence ID" value="ATL25511.1"/>
    <property type="molecule type" value="Genomic_DNA"/>
</dbReference>
<dbReference type="Gene3D" id="3.30.559.30">
    <property type="entry name" value="Nonribosomal peptide synthetase, condensation domain"/>
    <property type="match status" value="1"/>
</dbReference>
<dbReference type="PANTHER" id="PTHR45527:SF1">
    <property type="entry name" value="FATTY ACID SYNTHASE"/>
    <property type="match status" value="1"/>
</dbReference>
<dbReference type="InterPro" id="IPR023213">
    <property type="entry name" value="CAT-like_dom_sf"/>
</dbReference>
<proteinExistence type="predicted"/>
<dbReference type="SUPFAM" id="SSF52777">
    <property type="entry name" value="CoA-dependent acyltransferases"/>
    <property type="match status" value="2"/>
</dbReference>
<reference evidence="3 4" key="1">
    <citation type="submission" date="2017-08" db="EMBL/GenBank/DDBJ databases">
        <title>Complete Genome Sequence of Streptomyces formicae KY5, the formicamycin producer.</title>
        <authorList>
            <person name="Holmes N.A."/>
            <person name="Devine R."/>
            <person name="Qin Z."/>
            <person name="Seipke R.F."/>
            <person name="Wilkinson B."/>
            <person name="Hutchings M.I."/>
        </authorList>
    </citation>
    <scope>NUCLEOTIDE SEQUENCE [LARGE SCALE GENOMIC DNA]</scope>
    <source>
        <strain evidence="3 4">KY5</strain>
    </source>
</reference>
<gene>
    <name evidence="3" type="ORF">KY5_0493</name>
</gene>
<dbReference type="SUPFAM" id="SSF56801">
    <property type="entry name" value="Acetyl-CoA synthetase-like"/>
    <property type="match status" value="1"/>
</dbReference>
<dbReference type="InterPro" id="IPR020845">
    <property type="entry name" value="AMP-binding_CS"/>
</dbReference>
<dbReference type="Pfam" id="PF00501">
    <property type="entry name" value="AMP-binding"/>
    <property type="match status" value="1"/>
</dbReference>
<keyword evidence="4" id="KW-1185">Reference proteome</keyword>
<evidence type="ECO:0000313" key="3">
    <source>
        <dbReference type="EMBL" id="ATL25511.1"/>
    </source>
</evidence>
<dbReference type="FunFam" id="3.40.50.980:FF:000001">
    <property type="entry name" value="Non-ribosomal peptide synthetase"/>
    <property type="match status" value="1"/>
</dbReference>
<dbReference type="GO" id="GO:0047527">
    <property type="term" value="F:2,3-dihydroxybenzoate-serine ligase activity"/>
    <property type="evidence" value="ECO:0007669"/>
    <property type="project" value="TreeGrafter"/>
</dbReference>
<dbReference type="GO" id="GO:0009366">
    <property type="term" value="C:enterobactin synthetase complex"/>
    <property type="evidence" value="ECO:0007669"/>
    <property type="project" value="TreeGrafter"/>
</dbReference>
<dbReference type="GO" id="GO:0009239">
    <property type="term" value="P:enterobactin biosynthetic process"/>
    <property type="evidence" value="ECO:0007669"/>
    <property type="project" value="TreeGrafter"/>
</dbReference>
<dbReference type="AlphaFoldDB" id="A0A291Q199"/>
<evidence type="ECO:0000259" key="1">
    <source>
        <dbReference type="Pfam" id="PF00501"/>
    </source>
</evidence>
<dbReference type="InterPro" id="IPR000873">
    <property type="entry name" value="AMP-dep_synth/lig_dom"/>
</dbReference>
<dbReference type="KEGG" id="sfk:KY5_0493"/>
<accession>A0A291Q199</accession>
<dbReference type="NCBIfam" id="TIGR01733">
    <property type="entry name" value="AA-adenyl-dom"/>
    <property type="match status" value="1"/>
</dbReference>
<dbReference type="InterPro" id="IPR010071">
    <property type="entry name" value="AA_adenyl_dom"/>
</dbReference>
<evidence type="ECO:0000313" key="4">
    <source>
        <dbReference type="Proteomes" id="UP000221011"/>
    </source>
</evidence>
<dbReference type="RefSeq" id="WP_098240619.1">
    <property type="nucleotide sequence ID" value="NZ_CP022685.1"/>
</dbReference>
<dbReference type="GO" id="GO:0008610">
    <property type="term" value="P:lipid biosynthetic process"/>
    <property type="evidence" value="ECO:0007669"/>
    <property type="project" value="UniProtKB-ARBA"/>
</dbReference>
<dbReference type="PROSITE" id="PS00455">
    <property type="entry name" value="AMP_BINDING"/>
    <property type="match status" value="1"/>
</dbReference>
<dbReference type="GO" id="GO:0043041">
    <property type="term" value="P:amino acid activation for nonribosomal peptide biosynthetic process"/>
    <property type="evidence" value="ECO:0007669"/>
    <property type="project" value="TreeGrafter"/>
</dbReference>
<feature type="domain" description="AMP-dependent synthetase/ligase" evidence="1">
    <location>
        <begin position="488"/>
        <end position="832"/>
    </location>
</feature>
<dbReference type="PANTHER" id="PTHR45527">
    <property type="entry name" value="NONRIBOSOMAL PEPTIDE SYNTHETASE"/>
    <property type="match status" value="1"/>
</dbReference>
<protein>
    <submittedName>
        <fullName evidence="3">Siderophore biosynthesis non-ribosomal peptide synthetase modules</fullName>
    </submittedName>
</protein>
<dbReference type="Gene3D" id="2.30.38.10">
    <property type="entry name" value="Luciferase, Domain 3"/>
    <property type="match status" value="1"/>
</dbReference>
<dbReference type="Pfam" id="PF00668">
    <property type="entry name" value="Condensation"/>
    <property type="match status" value="1"/>
</dbReference>
<dbReference type="InterPro" id="IPR001242">
    <property type="entry name" value="Condensation_dom"/>
</dbReference>
<evidence type="ECO:0000259" key="2">
    <source>
        <dbReference type="Pfam" id="PF00668"/>
    </source>
</evidence>
<feature type="domain" description="Condensation" evidence="2">
    <location>
        <begin position="1"/>
        <end position="464"/>
    </location>
</feature>
<dbReference type="Gene3D" id="3.40.50.980">
    <property type="match status" value="2"/>
</dbReference>
<organism evidence="3 4">
    <name type="scientific">Streptomyces formicae</name>
    <dbReference type="NCBI Taxonomy" id="1616117"/>
    <lineage>
        <taxon>Bacteria</taxon>
        <taxon>Bacillati</taxon>
        <taxon>Actinomycetota</taxon>
        <taxon>Actinomycetes</taxon>
        <taxon>Kitasatosporales</taxon>
        <taxon>Streptomycetaceae</taxon>
        <taxon>Streptomyces</taxon>
    </lineage>
</organism>
<dbReference type="GO" id="GO:0031177">
    <property type="term" value="F:phosphopantetheine binding"/>
    <property type="evidence" value="ECO:0007669"/>
    <property type="project" value="TreeGrafter"/>
</dbReference>
<dbReference type="Gene3D" id="3.30.559.10">
    <property type="entry name" value="Chloramphenicol acetyltransferase-like domain"/>
    <property type="match status" value="1"/>
</dbReference>
<name>A0A291Q199_9ACTN</name>
<sequence>MIPLSFAQSRLWSLRRSGGPDGAHHLSLGVRLRGPLDTGALREAVRDVAGRHEALRTVYEERAGQPFQRVLAVGDAVVPWSVTASTPDDLAADVARAAGRAFDLGHAIPLRAALFDVAPDDRLLLVTVHAIAADGWSLPPLVRDLATAYDARCRATAPAWPPPLPYAEHIAGERERLRAPDDPSGLVARQLAYWQKVLEDLPREPTLPQARPRRAPAEHPLRYDVVPADLERALHERVLAFAGDQRTTVFTLVQATLAALLTRLGAGTDIPLGTLTTGRRAADGAEADAVGRFADTVVLRTDVSGNPCFRELVHRARTTGQEAHDHADLPFDQVVAGLAAEGAATDAVDATLFQVMLVHAPGVPGVRFTGLDAEIWVSDGVVDAVPHGRDGAAHDLTVEFAERHDGEGRPAGIRVLLKYATDVLDRVVVEQLAERLIRLLDGALTQPNVPVGELAVLSEYEREAVLDRWNEHPGHTPDSETCVHEHVERRAAATPDAPALLFEEQRVSYAELDARANRLARHLVARGVVRGSVVAVHLPRGVELVVAVLATLKAGGVYTMLDPDFPEERVTGILGRTGTSCVITSGELAGRLGSGHTEIDLDRDAAAVAEQSSEGLGRTAGPEDPACVMFTSGSTGLPKGIVSPHRSVVGTLVGQRYVDFGAGRVWLQCAPVSWDAFALELFGPLMSGAVCVLQPGQRPEADAIADLVARHGVDTMHVSASLLNLLIDEYPRVFTGLRQVMTGGEAASVPHVTRLTRDFPGLRLVNGYSPAESMIFTVTHRITAADGDHGTVPVGGAVPGKRLYVLDDQLHPVAPGVVGELYMAGIGLAHGYTGQPGLTAARFVACPFGAPGERMYRTGDLVRWRTQSTTPTPRRQPR</sequence>
<dbReference type="Proteomes" id="UP000221011">
    <property type="component" value="Chromosome"/>
</dbReference>
<dbReference type="GO" id="GO:0005829">
    <property type="term" value="C:cytosol"/>
    <property type="evidence" value="ECO:0007669"/>
    <property type="project" value="TreeGrafter"/>
</dbReference>